<dbReference type="GO" id="GO:0005634">
    <property type="term" value="C:nucleus"/>
    <property type="evidence" value="ECO:0007669"/>
    <property type="project" value="TreeGrafter"/>
</dbReference>
<accession>A0A7S4P5Z5</accession>
<dbReference type="Gene3D" id="3.40.30.10">
    <property type="entry name" value="Glutaredoxin"/>
    <property type="match status" value="2"/>
</dbReference>
<dbReference type="GO" id="GO:0031397">
    <property type="term" value="P:negative regulation of protein ubiquitination"/>
    <property type="evidence" value="ECO:0007669"/>
    <property type="project" value="TreeGrafter"/>
</dbReference>
<dbReference type="PROSITE" id="PS51352">
    <property type="entry name" value="THIOREDOXIN_2"/>
    <property type="match status" value="1"/>
</dbReference>
<dbReference type="GO" id="GO:0004791">
    <property type="term" value="F:thioredoxin-disulfide reductase (NADPH) activity"/>
    <property type="evidence" value="ECO:0007669"/>
    <property type="project" value="TreeGrafter"/>
</dbReference>
<sequence length="440" mass="48730">MESNTVFEKLLGTKTLKCKKGVGHQGECDTNSLSSNDVVGLYFSAHWCPPCRGFTPVLAKEYEQMRKDGKKFEIVFVSSDKDQKSFDDYYDDMPWCALPFSERKMKAKLSKKYGVQGIPTLVLLDNQGNVLTKDGRSAITQNPGGYPWPARTLSDMLGTSFVSKEGTVGKEAIEGKYLGLYFSASWCPPCRAFTPVLSKMYTEMKKTRDDFEFIFISGDSDESSFKEYHNKMPFLALPYSESKNNQLLNAHFEVEGIPTLVIVSPDGKTITTDGRSRVASDEEGKEFPFYPKPVNNVDHPDGINDTVSLVILAEGESKSTQEKFEGVLAKLGEEEKERTGGEPEMLFFIGTNAEGVASRLRAMAKLGNVGEGEAKKEVVCDGDECRMVKSGAENTKVVLFDIPDEGGFYVMDGVDASEEGLKGFIKKFQDGGLERQQLGR</sequence>
<dbReference type="InterPro" id="IPR012336">
    <property type="entry name" value="Thioredoxin-like_fold"/>
</dbReference>
<proteinExistence type="predicted"/>
<dbReference type="InterPro" id="IPR013766">
    <property type="entry name" value="Thioredoxin_domain"/>
</dbReference>
<evidence type="ECO:0000313" key="2">
    <source>
        <dbReference type="EMBL" id="CAE2324542.1"/>
    </source>
</evidence>
<dbReference type="PANTHER" id="PTHR46472">
    <property type="entry name" value="NUCLEOREDOXIN"/>
    <property type="match status" value="1"/>
</dbReference>
<dbReference type="GO" id="GO:0030178">
    <property type="term" value="P:negative regulation of Wnt signaling pathway"/>
    <property type="evidence" value="ECO:0007669"/>
    <property type="project" value="TreeGrafter"/>
</dbReference>
<gene>
    <name evidence="2" type="ORF">NAES01612_LOCUS19403</name>
</gene>
<dbReference type="SUPFAM" id="SSF52833">
    <property type="entry name" value="Thioredoxin-like"/>
    <property type="match status" value="2"/>
</dbReference>
<name>A0A7S4P5Z5_9EUKA</name>
<dbReference type="EMBL" id="HBKR01029655">
    <property type="protein sequence ID" value="CAE2324542.1"/>
    <property type="molecule type" value="Transcribed_RNA"/>
</dbReference>
<feature type="domain" description="Thioredoxin" evidence="1">
    <location>
        <begin position="112"/>
        <end position="285"/>
    </location>
</feature>
<dbReference type="AlphaFoldDB" id="A0A7S4P5Z5"/>
<dbReference type="Pfam" id="PF13905">
    <property type="entry name" value="Thioredoxin_8"/>
    <property type="match status" value="2"/>
</dbReference>
<reference evidence="2" key="1">
    <citation type="submission" date="2021-01" db="EMBL/GenBank/DDBJ databases">
        <authorList>
            <person name="Corre E."/>
            <person name="Pelletier E."/>
            <person name="Niang G."/>
            <person name="Scheremetjew M."/>
            <person name="Finn R."/>
            <person name="Kale V."/>
            <person name="Holt S."/>
            <person name="Cochrane G."/>
            <person name="Meng A."/>
            <person name="Brown T."/>
            <person name="Cohen L."/>
        </authorList>
    </citation>
    <scope>NUCLEOTIDE SEQUENCE</scope>
    <source>
        <strain evidence="2">SoJaBio B1-5/56/2</strain>
    </source>
</reference>
<dbReference type="PANTHER" id="PTHR46472:SF1">
    <property type="entry name" value="NUCLEOREDOXIN"/>
    <property type="match status" value="1"/>
</dbReference>
<protein>
    <recommendedName>
        <fullName evidence="1">Thioredoxin domain-containing protein</fullName>
    </recommendedName>
</protein>
<evidence type="ECO:0000259" key="1">
    <source>
        <dbReference type="PROSITE" id="PS51352"/>
    </source>
</evidence>
<dbReference type="InterPro" id="IPR036249">
    <property type="entry name" value="Thioredoxin-like_sf"/>
</dbReference>
<organism evidence="2">
    <name type="scientific">Paramoeba aestuarina</name>
    <dbReference type="NCBI Taxonomy" id="180227"/>
    <lineage>
        <taxon>Eukaryota</taxon>
        <taxon>Amoebozoa</taxon>
        <taxon>Discosea</taxon>
        <taxon>Flabellinia</taxon>
        <taxon>Dactylopodida</taxon>
        <taxon>Paramoebidae</taxon>
        <taxon>Paramoeba</taxon>
    </lineage>
</organism>